<name>A0A1A9KA90_9PSED</name>
<evidence type="ECO:0000256" key="2">
    <source>
        <dbReference type="ARBA" id="ARBA00023002"/>
    </source>
</evidence>
<dbReference type="PRINTS" id="PR00080">
    <property type="entry name" value="SDRFAMILY"/>
</dbReference>
<dbReference type="InterPro" id="IPR002347">
    <property type="entry name" value="SDR_fam"/>
</dbReference>
<dbReference type="GO" id="GO:0016020">
    <property type="term" value="C:membrane"/>
    <property type="evidence" value="ECO:0007669"/>
    <property type="project" value="TreeGrafter"/>
</dbReference>
<dbReference type="GO" id="GO:0016491">
    <property type="term" value="F:oxidoreductase activity"/>
    <property type="evidence" value="ECO:0007669"/>
    <property type="project" value="UniProtKB-KW"/>
</dbReference>
<dbReference type="InterPro" id="IPR020904">
    <property type="entry name" value="Sc_DH/Rdtase_CS"/>
</dbReference>
<organism evidence="5 6">
    <name type="scientific">Pseudomonas citronellolis</name>
    <dbReference type="NCBI Taxonomy" id="53408"/>
    <lineage>
        <taxon>Bacteria</taxon>
        <taxon>Pseudomonadati</taxon>
        <taxon>Pseudomonadota</taxon>
        <taxon>Gammaproteobacteria</taxon>
        <taxon>Pseudomonadales</taxon>
        <taxon>Pseudomonadaceae</taxon>
        <taxon>Pseudomonas</taxon>
    </lineage>
</organism>
<dbReference type="AlphaFoldDB" id="A0A1A9KA90"/>
<dbReference type="CDD" id="cd05233">
    <property type="entry name" value="SDR_c"/>
    <property type="match status" value="1"/>
</dbReference>
<evidence type="ECO:0000256" key="3">
    <source>
        <dbReference type="RuleBase" id="RU000363"/>
    </source>
</evidence>
<dbReference type="Gene3D" id="3.40.50.720">
    <property type="entry name" value="NAD(P)-binding Rossmann-like Domain"/>
    <property type="match status" value="1"/>
</dbReference>
<dbReference type="FunFam" id="3.40.50.720:FF:000084">
    <property type="entry name" value="Short-chain dehydrogenase reductase"/>
    <property type="match status" value="1"/>
</dbReference>
<dbReference type="PROSITE" id="PS00061">
    <property type="entry name" value="ADH_SHORT"/>
    <property type="match status" value="1"/>
</dbReference>
<evidence type="ECO:0000313" key="6">
    <source>
        <dbReference type="Proteomes" id="UP000077748"/>
    </source>
</evidence>
<dbReference type="SUPFAM" id="SSF51735">
    <property type="entry name" value="NAD(P)-binding Rossmann-fold domains"/>
    <property type="match status" value="1"/>
</dbReference>
<dbReference type="EMBL" id="CP015878">
    <property type="protein sequence ID" value="ANI14696.1"/>
    <property type="molecule type" value="Genomic_DNA"/>
</dbReference>
<proteinExistence type="inferred from homology"/>
<accession>A0A1A9KA90</accession>
<gene>
    <name evidence="5" type="ORF">A9C11_12170</name>
</gene>
<keyword evidence="2" id="KW-0560">Oxidoreductase</keyword>
<evidence type="ECO:0000259" key="4">
    <source>
        <dbReference type="SMART" id="SM00822"/>
    </source>
</evidence>
<dbReference type="PANTHER" id="PTHR44196">
    <property type="entry name" value="DEHYDROGENASE/REDUCTASE SDR FAMILY MEMBER 7B"/>
    <property type="match status" value="1"/>
</dbReference>
<comment type="similarity">
    <text evidence="1 3">Belongs to the short-chain dehydrogenases/reductases (SDR) family.</text>
</comment>
<dbReference type="PANTHER" id="PTHR44196:SF1">
    <property type="entry name" value="DEHYDROGENASE_REDUCTASE SDR FAMILY MEMBER 7B"/>
    <property type="match status" value="1"/>
</dbReference>
<dbReference type="Proteomes" id="UP000077748">
    <property type="component" value="Chromosome"/>
</dbReference>
<dbReference type="InterPro" id="IPR036291">
    <property type="entry name" value="NAD(P)-bd_dom_sf"/>
</dbReference>
<evidence type="ECO:0000313" key="5">
    <source>
        <dbReference type="EMBL" id="ANI14696.1"/>
    </source>
</evidence>
<protein>
    <recommendedName>
        <fullName evidence="4">Ketoreductase domain-containing protein</fullName>
    </recommendedName>
</protein>
<dbReference type="InterPro" id="IPR057326">
    <property type="entry name" value="KR_dom"/>
</dbReference>
<dbReference type="SMART" id="SM00822">
    <property type="entry name" value="PKS_KR"/>
    <property type="match status" value="1"/>
</dbReference>
<dbReference type="Pfam" id="PF00106">
    <property type="entry name" value="adh_short"/>
    <property type="match status" value="1"/>
</dbReference>
<feature type="domain" description="Ketoreductase" evidence="4">
    <location>
        <begin position="21"/>
        <end position="202"/>
    </location>
</feature>
<dbReference type="PRINTS" id="PR00081">
    <property type="entry name" value="GDHRDH"/>
</dbReference>
<sequence>MANDPEEDAALSKLASYYNNKIAVVTGAGSGIGRAIAQRLGALGARVYCTDVDGAAAQRVAEGLPNAAGEALDVTDAAALAAFAERVYAREGRVDLLFNNAGVGHAGRVEDTELADWRWVFEVNLMGVVHGIHAFLPRMLAQPGRGHIVNTASGAGLIPMPRTAPYCASKHAVVGLSQSLAAELAGRNVDVTILCPGTIDTAIIRNTRMRGAGAEQRQSRAVEYYARRGVSPDRVAADVLTDISKGRLFCVTPRSEVGVGWLLQRLSPLLMQRIMRARMDKVEAAD</sequence>
<evidence type="ECO:0000256" key="1">
    <source>
        <dbReference type="ARBA" id="ARBA00006484"/>
    </source>
</evidence>
<reference evidence="5 6" key="1">
    <citation type="submission" date="2016-05" db="EMBL/GenBank/DDBJ databases">
        <title>Genome Sequence of Pseudomonas citronellolis Strain SJTE-3, an Estrogens and Persistent Organic Pollutants degradation strain.</title>
        <authorList>
            <person name="Liang R."/>
        </authorList>
    </citation>
    <scope>NUCLEOTIDE SEQUENCE [LARGE SCALE GENOMIC DNA]</scope>
    <source>
        <strain evidence="5 6">SJTE-3</strain>
    </source>
</reference>